<evidence type="ECO:0000313" key="3">
    <source>
        <dbReference type="EMBL" id="TQN01557.1"/>
    </source>
</evidence>
<evidence type="ECO:0000313" key="4">
    <source>
        <dbReference type="Proteomes" id="UP000316993"/>
    </source>
</evidence>
<dbReference type="PANTHER" id="PTHR34853:SF1">
    <property type="entry name" value="LIPASE 5"/>
    <property type="match status" value="1"/>
</dbReference>
<dbReference type="PIRSF" id="PIRSF029171">
    <property type="entry name" value="Esterase_LipA"/>
    <property type="match status" value="1"/>
</dbReference>
<dbReference type="AlphaFoldDB" id="A0A543L2J8"/>
<proteinExistence type="predicted"/>
<reference evidence="3 4" key="1">
    <citation type="submission" date="2019-06" db="EMBL/GenBank/DDBJ databases">
        <title>Genomic Encyclopedia of Archaeal and Bacterial Type Strains, Phase II (KMG-II): from individual species to whole genera.</title>
        <authorList>
            <person name="Goeker M."/>
        </authorList>
    </citation>
    <scope>NUCLEOTIDE SEQUENCE [LARGE SCALE GENOMIC DNA]</scope>
    <source>
        <strain evidence="3 4">DSM 7270</strain>
    </source>
</reference>
<dbReference type="RefSeq" id="WP_244939130.1">
    <property type="nucleotide sequence ID" value="NZ_VFPV01000003.1"/>
</dbReference>
<dbReference type="InterPro" id="IPR029058">
    <property type="entry name" value="AB_hydrolase_fold"/>
</dbReference>
<keyword evidence="2" id="KW-0732">Signal</keyword>
<feature type="region of interest" description="Disordered" evidence="1">
    <location>
        <begin position="29"/>
        <end position="49"/>
    </location>
</feature>
<name>A0A543L2J8_9BURK</name>
<gene>
    <name evidence="3" type="ORF">BDD18_3526</name>
</gene>
<feature type="chain" id="PRO_5022136009" evidence="2">
    <location>
        <begin position="31"/>
        <end position="402"/>
    </location>
</feature>
<evidence type="ECO:0000256" key="1">
    <source>
        <dbReference type="SAM" id="MobiDB-lite"/>
    </source>
</evidence>
<dbReference type="Pfam" id="PF03583">
    <property type="entry name" value="LIP"/>
    <property type="match status" value="1"/>
</dbReference>
<dbReference type="GO" id="GO:0004806">
    <property type="term" value="F:triacylglycerol lipase activity"/>
    <property type="evidence" value="ECO:0007669"/>
    <property type="project" value="InterPro"/>
</dbReference>
<dbReference type="Proteomes" id="UP000316993">
    <property type="component" value="Unassembled WGS sequence"/>
</dbReference>
<dbReference type="GO" id="GO:0016042">
    <property type="term" value="P:lipid catabolic process"/>
    <property type="evidence" value="ECO:0007669"/>
    <property type="project" value="InterPro"/>
</dbReference>
<dbReference type="PRINTS" id="PR00111">
    <property type="entry name" value="ABHYDROLASE"/>
</dbReference>
<dbReference type="InterPro" id="IPR000073">
    <property type="entry name" value="AB_hydrolase_1"/>
</dbReference>
<dbReference type="PANTHER" id="PTHR34853">
    <property type="match status" value="1"/>
</dbReference>
<organism evidence="3 4">
    <name type="scientific">Acidovorax temperans</name>
    <dbReference type="NCBI Taxonomy" id="80878"/>
    <lineage>
        <taxon>Bacteria</taxon>
        <taxon>Pseudomonadati</taxon>
        <taxon>Pseudomonadota</taxon>
        <taxon>Betaproteobacteria</taxon>
        <taxon>Burkholderiales</taxon>
        <taxon>Comamonadaceae</taxon>
        <taxon>Acidovorax</taxon>
    </lineage>
</organism>
<evidence type="ECO:0000256" key="2">
    <source>
        <dbReference type="SAM" id="SignalP"/>
    </source>
</evidence>
<comment type="caution">
    <text evidence="3">The sequence shown here is derived from an EMBL/GenBank/DDBJ whole genome shotgun (WGS) entry which is preliminary data.</text>
</comment>
<accession>A0A543L2J8</accession>
<dbReference type="EMBL" id="VFPV01000003">
    <property type="protein sequence ID" value="TQN01557.1"/>
    <property type="molecule type" value="Genomic_DNA"/>
</dbReference>
<feature type="signal peptide" evidence="2">
    <location>
        <begin position="1"/>
        <end position="30"/>
    </location>
</feature>
<dbReference type="Gene3D" id="3.40.50.1820">
    <property type="entry name" value="alpha/beta hydrolase"/>
    <property type="match status" value="1"/>
</dbReference>
<dbReference type="InterPro" id="IPR005152">
    <property type="entry name" value="Lipase_secreted"/>
</dbReference>
<sequence length="402" mass="42488">MLNPLILSGTRRACALALVALLAACGGGSAQDPGDGGNPPEPPPAPARSGQLESAALLGTVPAADIAAALAAKESLAQDVVPRYSVTSYRIEYLTTDADGKEVRASGLVSVPQKPAGAKSPVLSYQHGTLFRDAEAPSNNAVASEVAVVLASLGYIVLAPDYVGFGASKGTPHPYLLAAPSAAATVDFLTATRTWRSQANVADNGQLFLTGYSEGGYVTMATHRALQASASPHLQQLRMVVPGAGPYNVQTTMDGLVDLVRQEQPVIGALINPGFLRYLGGSVQREVRRLLLRALIPDDADVVYDTRFIDRFLADDVRYLEEVSSAYDYKPNVPVRLYHGRDDRTVPYASSVSTLRAMHNRGAGDLVSLTECRAQPVAGHLPCVPPFITFMLGQLAPVAQDL</sequence>
<dbReference type="SUPFAM" id="SSF53474">
    <property type="entry name" value="alpha/beta-Hydrolases"/>
    <property type="match status" value="1"/>
</dbReference>
<protein>
    <submittedName>
        <fullName evidence="3">Secretory lipase</fullName>
    </submittedName>
</protein>